<evidence type="ECO:0000256" key="1">
    <source>
        <dbReference type="SAM" id="Phobius"/>
    </source>
</evidence>
<gene>
    <name evidence="2" type="ORF">GWO12_00725</name>
</gene>
<keyword evidence="1" id="KW-1133">Transmembrane helix</keyword>
<sequence>MFEQLTLLQFLVALSMSLAALCVFIWAVLSGMFKDVEAPKYRMYEMEIEEDERTEEDR</sequence>
<protein>
    <submittedName>
        <fullName evidence="2">Cbb3-type cytochrome oxidase assembly protein</fullName>
    </submittedName>
</protein>
<comment type="caution">
    <text evidence="2">The sequence shown here is derived from an EMBL/GenBank/DDBJ whole genome shotgun (WGS) entry which is preliminary data.</text>
</comment>
<dbReference type="EMBL" id="JAACAK010000002">
    <property type="protein sequence ID" value="NIR73631.1"/>
    <property type="molecule type" value="Genomic_DNA"/>
</dbReference>
<dbReference type="Proteomes" id="UP000702544">
    <property type="component" value="Unassembled WGS sequence"/>
</dbReference>
<evidence type="ECO:0000313" key="2">
    <source>
        <dbReference type="EMBL" id="NIR73631.1"/>
    </source>
</evidence>
<evidence type="ECO:0000313" key="3">
    <source>
        <dbReference type="Proteomes" id="UP000702544"/>
    </source>
</evidence>
<keyword evidence="1" id="KW-0472">Membrane</keyword>
<accession>A0AAE4Z8X3</accession>
<dbReference type="Pfam" id="PF03597">
    <property type="entry name" value="FixS"/>
    <property type="match status" value="1"/>
</dbReference>
<dbReference type="InterPro" id="IPR004714">
    <property type="entry name" value="Cyt_oxidase_maturation_cbb3"/>
</dbReference>
<name>A0AAE4Z8X3_9BACT</name>
<feature type="transmembrane region" description="Helical" evidence="1">
    <location>
        <begin position="6"/>
        <end position="33"/>
    </location>
</feature>
<keyword evidence="1" id="KW-0812">Transmembrane</keyword>
<dbReference type="AlphaFoldDB" id="A0AAE4Z8X3"/>
<proteinExistence type="predicted"/>
<reference evidence="2 3" key="1">
    <citation type="submission" date="2020-01" db="EMBL/GenBank/DDBJ databases">
        <title>Genomes assembled from Gulf of Kutch pelagic sediment metagenomes.</title>
        <authorList>
            <person name="Chandrashekar M."/>
            <person name="Mahajan M.S."/>
            <person name="Dave K.J."/>
            <person name="Vatsa P."/>
            <person name="Nathani N.M."/>
        </authorList>
    </citation>
    <scope>NUCLEOTIDE SEQUENCE [LARGE SCALE GENOMIC DNA]</scope>
    <source>
        <strain evidence="2">KS3-K002</strain>
    </source>
</reference>
<organism evidence="2 3">
    <name type="scientific">Candidatus Kutchimonas denitrificans</name>
    <dbReference type="NCBI Taxonomy" id="3056748"/>
    <lineage>
        <taxon>Bacteria</taxon>
        <taxon>Pseudomonadati</taxon>
        <taxon>Gemmatimonadota</taxon>
        <taxon>Gemmatimonadia</taxon>
        <taxon>Candidatus Palauibacterales</taxon>
        <taxon>Candidatus Palauibacteraceae</taxon>
        <taxon>Candidatus Kutchimonas</taxon>
    </lineage>
</organism>